<feature type="transmembrane region" description="Helical" evidence="1">
    <location>
        <begin position="21"/>
        <end position="54"/>
    </location>
</feature>
<protein>
    <recommendedName>
        <fullName evidence="4">DUF2178 domain-containing protein</fullName>
    </recommendedName>
</protein>
<evidence type="ECO:0000313" key="3">
    <source>
        <dbReference type="Proteomes" id="UP000295543"/>
    </source>
</evidence>
<dbReference type="AlphaFoldDB" id="A0A4R5UE47"/>
<feature type="transmembrane region" description="Helical" evidence="1">
    <location>
        <begin position="122"/>
        <end position="144"/>
    </location>
</feature>
<dbReference type="EMBL" id="SMTG01000002">
    <property type="protein sequence ID" value="TDK33567.1"/>
    <property type="molecule type" value="Genomic_DNA"/>
</dbReference>
<keyword evidence="1" id="KW-0472">Membrane</keyword>
<evidence type="ECO:0000256" key="1">
    <source>
        <dbReference type="SAM" id="Phobius"/>
    </source>
</evidence>
<comment type="caution">
    <text evidence="2">The sequence shown here is derived from an EMBL/GenBank/DDBJ whole genome shotgun (WGS) entry which is preliminary data.</text>
</comment>
<evidence type="ECO:0000313" key="2">
    <source>
        <dbReference type="EMBL" id="TDK33567.1"/>
    </source>
</evidence>
<name>A0A4R5UE47_9GAMM</name>
<gene>
    <name evidence="2" type="ORF">E2F49_06040</name>
</gene>
<reference evidence="2 3" key="1">
    <citation type="submission" date="2019-03" db="EMBL/GenBank/DDBJ databases">
        <title>Luteimonas zhaokaii sp.nov., isolated from the rectal contents of Plateau pika in Yushu, Qinghai Province, China.</title>
        <authorList>
            <person name="Zhang G."/>
        </authorList>
    </citation>
    <scope>NUCLEOTIDE SEQUENCE [LARGE SCALE GENOMIC DNA]</scope>
    <source>
        <strain evidence="2 3">THG-MD21</strain>
    </source>
</reference>
<keyword evidence="1" id="KW-0812">Transmembrane</keyword>
<dbReference type="RefSeq" id="WP_133393001.1">
    <property type="nucleotide sequence ID" value="NZ_SMTG01000002.1"/>
</dbReference>
<keyword evidence="3" id="KW-1185">Reference proteome</keyword>
<dbReference type="Proteomes" id="UP000295543">
    <property type="component" value="Unassembled WGS sequence"/>
</dbReference>
<keyword evidence="1" id="KW-1133">Transmembrane helix</keyword>
<organism evidence="2 3">
    <name type="scientific">Luteimonas terrae</name>
    <dbReference type="NCBI Taxonomy" id="1530191"/>
    <lineage>
        <taxon>Bacteria</taxon>
        <taxon>Pseudomonadati</taxon>
        <taxon>Pseudomonadota</taxon>
        <taxon>Gammaproteobacteria</taxon>
        <taxon>Lysobacterales</taxon>
        <taxon>Lysobacteraceae</taxon>
        <taxon>Luteimonas</taxon>
    </lineage>
</organism>
<accession>A0A4R5UE47</accession>
<proteinExistence type="predicted"/>
<sequence length="148" mass="16023">MAVENTCIETPAFGERYARSAAIGAACLAMWTLVVAVIAPSPFPLMSVAGVLFLSHWFRRRALSDAQRRRGVLEDERDAAFLAYGDRLFRSTASVWALALAAALVVPVAREPLLAEHLRLPGTLVLGLIVANFAGHTATAFAYARARR</sequence>
<feature type="transmembrane region" description="Helical" evidence="1">
    <location>
        <begin position="93"/>
        <end position="110"/>
    </location>
</feature>
<evidence type="ECO:0008006" key="4">
    <source>
        <dbReference type="Google" id="ProtNLM"/>
    </source>
</evidence>
<dbReference type="OrthoDB" id="6059192at2"/>